<dbReference type="PANTHER" id="PTHR18964">
    <property type="entry name" value="ROK (REPRESSOR, ORF, KINASE) FAMILY"/>
    <property type="match status" value="1"/>
</dbReference>
<reference evidence="5" key="2">
    <citation type="submission" date="2020-02" db="EMBL/GenBank/DDBJ databases">
        <authorList>
            <person name="Littmann E."/>
            <person name="Sorbara M."/>
        </authorList>
    </citation>
    <scope>NUCLEOTIDE SEQUENCE</scope>
    <source>
        <strain evidence="5">MSK.1.17</strain>
    </source>
</reference>
<keyword evidence="6" id="KW-1185">Reference proteome</keyword>
<sequence>MNPNSGLNAAGLKQNNRTLLLQQLQLHPRSRADLARLTGLTRAAITNIVDQLSSEGVILEGQRQEGGSGRPSVNLELNPEAYHAVGLCLKRDYMHMGIVDLCGNILYNHREPIDNLPDDPQDAVAAVIGRIHRMLAQHPAPGRLLGIGISSPGPLDRTTGYILKPPNFARFSNTPIAPLLASQFQCTALLENDIMALALAENVYGIRGKYANFLELVADAGIGGGLIQDGKLSQGMRGLGHISLDIHGPRCQCGNYGCVEIFATISRIVEWARTQDPSLRDWSIIVDRAYSREPAAMHVLEKEAGYLAAAITTAANIVDFDAVVLSGSLAYRSRLLSEQIQGLVNQRTFNSNERTVEVIASQLPEHYYILSGATLIFSHWMEHSC</sequence>
<dbReference type="AlphaFoldDB" id="A0AAW5BSY2"/>
<dbReference type="InterPro" id="IPR043129">
    <property type="entry name" value="ATPase_NBD"/>
</dbReference>
<dbReference type="InterPro" id="IPR036390">
    <property type="entry name" value="WH_DNA-bd_sf"/>
</dbReference>
<evidence type="ECO:0000313" key="6">
    <source>
        <dbReference type="Proteomes" id="UP000669239"/>
    </source>
</evidence>
<dbReference type="EMBL" id="JAKNGE010000023">
    <property type="protein sequence ID" value="MCG4747291.1"/>
    <property type="molecule type" value="Genomic_DNA"/>
</dbReference>
<dbReference type="InterPro" id="IPR036388">
    <property type="entry name" value="WH-like_DNA-bd_sf"/>
</dbReference>
<dbReference type="SUPFAM" id="SSF53067">
    <property type="entry name" value="Actin-like ATPase domain"/>
    <property type="match status" value="1"/>
</dbReference>
<dbReference type="Gene3D" id="3.30.420.40">
    <property type="match status" value="2"/>
</dbReference>
<dbReference type="Proteomes" id="UP000669239">
    <property type="component" value="Unassembled WGS sequence"/>
</dbReference>
<dbReference type="EMBL" id="JAAITT010000010">
    <property type="protein sequence ID" value="NSJ48815.1"/>
    <property type="molecule type" value="Genomic_DNA"/>
</dbReference>
<evidence type="ECO:0000256" key="3">
    <source>
        <dbReference type="ARBA" id="ARBA00022629"/>
    </source>
</evidence>
<dbReference type="Proteomes" id="UP001299608">
    <property type="component" value="Unassembled WGS sequence"/>
</dbReference>
<dbReference type="Pfam" id="PF00480">
    <property type="entry name" value="ROK"/>
    <property type="match status" value="1"/>
</dbReference>
<dbReference type="SUPFAM" id="SSF46785">
    <property type="entry name" value="Winged helix' DNA-binding domain"/>
    <property type="match status" value="1"/>
</dbReference>
<comment type="caution">
    <text evidence="4">The sequence shown here is derived from an EMBL/GenBank/DDBJ whole genome shotgun (WGS) entry which is preliminary data.</text>
</comment>
<comment type="similarity">
    <text evidence="2">Belongs to the ROK (NagC/XylR) family.</text>
</comment>
<evidence type="ECO:0000256" key="1">
    <source>
        <dbReference type="ARBA" id="ARBA00002486"/>
    </source>
</evidence>
<dbReference type="RefSeq" id="WP_118713030.1">
    <property type="nucleotide sequence ID" value="NZ_JAAITT010000010.1"/>
</dbReference>
<reference evidence="5 6" key="1">
    <citation type="journal article" date="2020" name="Cell Host Microbe">
        <title>Functional and Genomic Variation between Human-Derived Isolates of Lachnospiraceae Reveals Inter- and Intra-Species Diversity.</title>
        <authorList>
            <person name="Sorbara M.T."/>
            <person name="Littmann E.R."/>
            <person name="Fontana E."/>
            <person name="Moody T.U."/>
            <person name="Kohout C.E."/>
            <person name="Gjonbalaj M."/>
            <person name="Eaton V."/>
            <person name="Seok R."/>
            <person name="Leiner I.M."/>
            <person name="Pamer E.G."/>
        </authorList>
    </citation>
    <scope>NUCLEOTIDE SEQUENCE [LARGE SCALE GENOMIC DNA]</scope>
    <source>
        <strain evidence="5 6">MSK.1.17</strain>
    </source>
</reference>
<dbReference type="PANTHER" id="PTHR18964:SF149">
    <property type="entry name" value="BIFUNCTIONAL UDP-N-ACETYLGLUCOSAMINE 2-EPIMERASE_N-ACETYLMANNOSAMINE KINASE"/>
    <property type="match status" value="1"/>
</dbReference>
<evidence type="ECO:0000256" key="2">
    <source>
        <dbReference type="ARBA" id="ARBA00006479"/>
    </source>
</evidence>
<dbReference type="Gene3D" id="1.10.10.10">
    <property type="entry name" value="Winged helix-like DNA-binding domain superfamily/Winged helix DNA-binding domain"/>
    <property type="match status" value="1"/>
</dbReference>
<protein>
    <submittedName>
        <fullName evidence="4">ROK family protein</fullName>
    </submittedName>
</protein>
<evidence type="ECO:0000313" key="5">
    <source>
        <dbReference type="EMBL" id="NSJ48815.1"/>
    </source>
</evidence>
<keyword evidence="3" id="KW-0119">Carbohydrate metabolism</keyword>
<reference evidence="4" key="3">
    <citation type="submission" date="2022-01" db="EMBL/GenBank/DDBJ databases">
        <title>Collection of gut derived symbiotic bacterial strains cultured from healthy donors.</title>
        <authorList>
            <person name="Lin H."/>
            <person name="Kohout C."/>
            <person name="Waligurski E."/>
            <person name="Pamer E.G."/>
        </authorList>
    </citation>
    <scope>NUCLEOTIDE SEQUENCE</scope>
    <source>
        <strain evidence="4">DFI.6.55</strain>
    </source>
</reference>
<evidence type="ECO:0000313" key="7">
    <source>
        <dbReference type="Proteomes" id="UP001299608"/>
    </source>
</evidence>
<gene>
    <name evidence="5" type="ORF">G5B36_08895</name>
    <name evidence="4" type="ORF">L0N08_17845</name>
</gene>
<accession>A0AAW5BSY2</accession>
<organism evidence="4 7">
    <name type="scientific">Enterocloster aldenensis</name>
    <dbReference type="NCBI Taxonomy" id="358742"/>
    <lineage>
        <taxon>Bacteria</taxon>
        <taxon>Bacillati</taxon>
        <taxon>Bacillota</taxon>
        <taxon>Clostridia</taxon>
        <taxon>Lachnospirales</taxon>
        <taxon>Lachnospiraceae</taxon>
        <taxon>Enterocloster</taxon>
    </lineage>
</organism>
<dbReference type="InterPro" id="IPR000600">
    <property type="entry name" value="ROK"/>
</dbReference>
<dbReference type="GO" id="GO:0042732">
    <property type="term" value="P:D-xylose metabolic process"/>
    <property type="evidence" value="ECO:0007669"/>
    <property type="project" value="UniProtKB-KW"/>
</dbReference>
<name>A0AAW5BSY2_9FIRM</name>
<comment type="function">
    <text evidence="1">Transcriptional repressor of xylose-utilizing enzymes.</text>
</comment>
<keyword evidence="3" id="KW-0859">Xylose metabolism</keyword>
<evidence type="ECO:0000313" key="4">
    <source>
        <dbReference type="EMBL" id="MCG4747291.1"/>
    </source>
</evidence>
<proteinExistence type="inferred from homology"/>